<dbReference type="EMBL" id="AP005725">
    <property type="protein sequence ID" value="BAD22431.1"/>
    <property type="molecule type" value="Genomic_DNA"/>
</dbReference>
<organism evidence="2 3">
    <name type="scientific">Oryza sativa subsp. japonica</name>
    <name type="common">Rice</name>
    <dbReference type="NCBI Taxonomy" id="39947"/>
    <lineage>
        <taxon>Eukaryota</taxon>
        <taxon>Viridiplantae</taxon>
        <taxon>Streptophyta</taxon>
        <taxon>Embryophyta</taxon>
        <taxon>Tracheophyta</taxon>
        <taxon>Spermatophyta</taxon>
        <taxon>Magnoliopsida</taxon>
        <taxon>Liliopsida</taxon>
        <taxon>Poales</taxon>
        <taxon>Poaceae</taxon>
        <taxon>BOP clade</taxon>
        <taxon>Oryzoideae</taxon>
        <taxon>Oryzeae</taxon>
        <taxon>Oryzinae</taxon>
        <taxon>Oryza</taxon>
        <taxon>Oryza sativa</taxon>
    </lineage>
</organism>
<gene>
    <name evidence="1" type="ORF">OJ1227_D07.30</name>
    <name evidence="2" type="ORF">OSJNBa0025H18.9</name>
</gene>
<dbReference type="Proteomes" id="UP000000763">
    <property type="component" value="Chromosome 9"/>
</dbReference>
<accession>Q6K387</accession>
<reference evidence="1" key="1">
    <citation type="submission" date="2002-07" db="EMBL/GenBank/DDBJ databases">
        <title>Oryza sativa nipponbare(GA3) genomic DNA, chromosome 9, BAC clone:OJ1227_D07.</title>
        <authorList>
            <person name="Sasaki T."/>
            <person name="Matsumoto T."/>
            <person name="Hattori M."/>
            <person name="Sakaki Y."/>
            <person name="Katayose Y."/>
        </authorList>
    </citation>
    <scope>NUCLEOTIDE SEQUENCE</scope>
</reference>
<reference evidence="2" key="2">
    <citation type="submission" date="2002-09" db="EMBL/GenBank/DDBJ databases">
        <title>Oryza sativa nipponbare(GA3) genomic DNA, chromosome 9, BAC clone:OSJNBa0025H18.</title>
        <authorList>
            <person name="Sasaki T."/>
            <person name="Matsumoto T."/>
            <person name="Katayose Y."/>
        </authorList>
    </citation>
    <scope>NUCLEOTIDE SEQUENCE</scope>
</reference>
<reference evidence="3" key="3">
    <citation type="journal article" date="2005" name="Nature">
        <title>The map-based sequence of the rice genome.</title>
        <authorList>
            <consortium name="International rice genome sequencing project (IRGSP)"/>
            <person name="Matsumoto T."/>
            <person name="Wu J."/>
            <person name="Kanamori H."/>
            <person name="Katayose Y."/>
            <person name="Fujisawa M."/>
            <person name="Namiki N."/>
            <person name="Mizuno H."/>
            <person name="Yamamoto K."/>
            <person name="Antonio B.A."/>
            <person name="Baba T."/>
            <person name="Sakata K."/>
            <person name="Nagamura Y."/>
            <person name="Aoki H."/>
            <person name="Arikawa K."/>
            <person name="Arita K."/>
            <person name="Bito T."/>
            <person name="Chiden Y."/>
            <person name="Fujitsuka N."/>
            <person name="Fukunaka R."/>
            <person name="Hamada M."/>
            <person name="Harada C."/>
            <person name="Hayashi A."/>
            <person name="Hijishita S."/>
            <person name="Honda M."/>
            <person name="Hosokawa S."/>
            <person name="Ichikawa Y."/>
            <person name="Idonuma A."/>
            <person name="Iijima M."/>
            <person name="Ikeda M."/>
            <person name="Ikeno M."/>
            <person name="Ito K."/>
            <person name="Ito S."/>
            <person name="Ito T."/>
            <person name="Ito Y."/>
            <person name="Ito Y."/>
            <person name="Iwabuchi A."/>
            <person name="Kamiya K."/>
            <person name="Karasawa W."/>
            <person name="Kurita K."/>
            <person name="Katagiri S."/>
            <person name="Kikuta A."/>
            <person name="Kobayashi H."/>
            <person name="Kobayashi N."/>
            <person name="Machita K."/>
            <person name="Maehara T."/>
            <person name="Masukawa M."/>
            <person name="Mizubayashi T."/>
            <person name="Mukai Y."/>
            <person name="Nagasaki H."/>
            <person name="Nagata Y."/>
            <person name="Naito S."/>
            <person name="Nakashima M."/>
            <person name="Nakama Y."/>
            <person name="Nakamichi Y."/>
            <person name="Nakamura M."/>
            <person name="Meguro A."/>
            <person name="Negishi M."/>
            <person name="Ohta I."/>
            <person name="Ohta T."/>
            <person name="Okamoto M."/>
            <person name="Ono N."/>
            <person name="Saji S."/>
            <person name="Sakaguchi M."/>
            <person name="Sakai K."/>
            <person name="Shibata M."/>
            <person name="Shimokawa T."/>
            <person name="Song J."/>
            <person name="Takazaki Y."/>
            <person name="Terasawa K."/>
            <person name="Tsugane M."/>
            <person name="Tsuji K."/>
            <person name="Ueda S."/>
            <person name="Waki K."/>
            <person name="Yamagata H."/>
            <person name="Yamamoto M."/>
            <person name="Yamamoto S."/>
            <person name="Yamane H."/>
            <person name="Yoshiki S."/>
            <person name="Yoshihara R."/>
            <person name="Yukawa K."/>
            <person name="Zhong H."/>
            <person name="Yano M."/>
            <person name="Yuan Q."/>
            <person name="Ouyang S."/>
            <person name="Liu J."/>
            <person name="Jones K.M."/>
            <person name="Gansberger K."/>
            <person name="Moffat K."/>
            <person name="Hill J."/>
            <person name="Bera J."/>
            <person name="Fadrosh D."/>
            <person name="Jin S."/>
            <person name="Johri S."/>
            <person name="Kim M."/>
            <person name="Overton L."/>
            <person name="Reardon M."/>
            <person name="Tsitrin T."/>
            <person name="Vuong H."/>
            <person name="Weaver B."/>
            <person name="Ciecko A."/>
            <person name="Tallon L."/>
            <person name="Jackson J."/>
            <person name="Pai G."/>
            <person name="Aken S.V."/>
            <person name="Utterback T."/>
            <person name="Reidmuller S."/>
            <person name="Feldblyum T."/>
            <person name="Hsiao J."/>
            <person name="Zismann V."/>
            <person name="Iobst S."/>
            <person name="de Vazeille A.R."/>
            <person name="Buell C.R."/>
            <person name="Ying K."/>
            <person name="Li Y."/>
            <person name="Lu T."/>
            <person name="Huang Y."/>
            <person name="Zhao Q."/>
            <person name="Feng Q."/>
            <person name="Zhang L."/>
            <person name="Zhu J."/>
            <person name="Weng Q."/>
            <person name="Mu J."/>
            <person name="Lu Y."/>
            <person name="Fan D."/>
            <person name="Liu Y."/>
            <person name="Guan J."/>
            <person name="Zhang Y."/>
            <person name="Yu S."/>
            <person name="Liu X."/>
            <person name="Zhang Y."/>
            <person name="Hong G."/>
            <person name="Han B."/>
            <person name="Choisne N."/>
            <person name="Demange N."/>
            <person name="Orjeda G."/>
            <person name="Samain S."/>
            <person name="Cattolico L."/>
            <person name="Pelletier E."/>
            <person name="Couloux A."/>
            <person name="Segurens B."/>
            <person name="Wincker P."/>
            <person name="D'Hont A."/>
            <person name="Scarpelli C."/>
            <person name="Weissenbach J."/>
            <person name="Salanoubat M."/>
            <person name="Quetier F."/>
            <person name="Yu Y."/>
            <person name="Kim H.R."/>
            <person name="Rambo T."/>
            <person name="Currie J."/>
            <person name="Collura K."/>
            <person name="Luo M."/>
            <person name="Yang T."/>
            <person name="Ammiraju J.S.S."/>
            <person name="Engler F."/>
            <person name="Soderlund C."/>
            <person name="Wing R.A."/>
            <person name="Palmer L.E."/>
            <person name="de la Bastide M."/>
            <person name="Spiegel L."/>
            <person name="Nascimento L."/>
            <person name="Zutavern T."/>
            <person name="O'Shaughnessy A."/>
            <person name="Dike S."/>
            <person name="Dedhia N."/>
            <person name="Preston R."/>
            <person name="Balija V."/>
            <person name="McCombie W.R."/>
            <person name="Chow T."/>
            <person name="Chen H."/>
            <person name="Chung M."/>
            <person name="Chen C."/>
            <person name="Shaw J."/>
            <person name="Wu H."/>
            <person name="Hsiao K."/>
            <person name="Chao Y."/>
            <person name="Chu M."/>
            <person name="Cheng C."/>
            <person name="Hour A."/>
            <person name="Lee P."/>
            <person name="Lin S."/>
            <person name="Lin Y."/>
            <person name="Liou J."/>
            <person name="Liu S."/>
            <person name="Hsing Y."/>
            <person name="Raghuvanshi S."/>
            <person name="Mohanty A."/>
            <person name="Bharti A.K."/>
            <person name="Gaur A."/>
            <person name="Gupta V."/>
            <person name="Kumar D."/>
            <person name="Ravi V."/>
            <person name="Vij S."/>
            <person name="Kapur A."/>
            <person name="Khurana P."/>
            <person name="Khurana P."/>
            <person name="Khurana J.P."/>
            <person name="Tyagi A.K."/>
            <person name="Gaikwad K."/>
            <person name="Singh A."/>
            <person name="Dalal V."/>
            <person name="Srivastava S."/>
            <person name="Dixit A."/>
            <person name="Pal A.K."/>
            <person name="Ghazi I.A."/>
            <person name="Yadav M."/>
            <person name="Pandit A."/>
            <person name="Bhargava A."/>
            <person name="Sureshbabu K."/>
            <person name="Batra K."/>
            <person name="Sharma T.R."/>
            <person name="Mohapatra T."/>
            <person name="Singh N.K."/>
            <person name="Messing J."/>
            <person name="Nelson A.B."/>
            <person name="Fuks G."/>
            <person name="Kavchok S."/>
            <person name="Keizer G."/>
            <person name="Linton E."/>
            <person name="Llaca V."/>
            <person name="Song R."/>
            <person name="Tanyolac B."/>
            <person name="Young S."/>
            <person name="Ho-Il K."/>
            <person name="Hahn J.H."/>
            <person name="Sangsakoo G."/>
            <person name="Vanavichit A."/>
            <person name="de Mattos Luiz.A.T."/>
            <person name="Zimmer P.D."/>
            <person name="Malone G."/>
            <person name="Dellagostin O."/>
            <person name="de Oliveira A.C."/>
            <person name="Bevan M."/>
            <person name="Bancroft I."/>
            <person name="Minx P."/>
            <person name="Cordum H."/>
            <person name="Wilson R."/>
            <person name="Cheng Z."/>
            <person name="Jin W."/>
            <person name="Jiang J."/>
            <person name="Leong S.A."/>
            <person name="Iwama H."/>
            <person name="Gojobori T."/>
            <person name="Itoh T."/>
            <person name="Niimura Y."/>
            <person name="Fujii Y."/>
            <person name="Habara T."/>
            <person name="Sakai H."/>
            <person name="Sato Y."/>
            <person name="Wilson G."/>
            <person name="Kumar K."/>
            <person name="McCouch S."/>
            <person name="Juretic N."/>
            <person name="Hoen D."/>
            <person name="Wright S."/>
            <person name="Bruskiewich R."/>
            <person name="Bureau T."/>
            <person name="Miyao A."/>
            <person name="Hirochika H."/>
            <person name="Nishikawa T."/>
            <person name="Kadowaki K."/>
            <person name="Sugiura M."/>
            <person name="Burr B."/>
            <person name="Sasaki T."/>
        </authorList>
    </citation>
    <scope>NUCLEOTIDE SEQUENCE [LARGE SCALE GENOMIC DNA]</scope>
    <source>
        <strain evidence="3">cv. Nipponbare</strain>
    </source>
</reference>
<evidence type="ECO:0000313" key="1">
    <source>
        <dbReference type="EMBL" id="BAD19893.1"/>
    </source>
</evidence>
<name>Q6K387_ORYSJ</name>
<proteinExistence type="predicted"/>
<evidence type="ECO:0000313" key="3">
    <source>
        <dbReference type="Proteomes" id="UP000000763"/>
    </source>
</evidence>
<protein>
    <submittedName>
        <fullName evidence="2">Uncharacterized protein</fullName>
    </submittedName>
</protein>
<reference evidence="3" key="4">
    <citation type="journal article" date="2008" name="Nucleic Acids Res.">
        <title>The rice annotation project database (RAP-DB): 2008 update.</title>
        <authorList>
            <consortium name="The rice annotation project (RAP)"/>
        </authorList>
    </citation>
    <scope>GENOME REANNOTATION</scope>
    <source>
        <strain evidence="3">cv. Nipponbare</strain>
    </source>
</reference>
<evidence type="ECO:0000313" key="2">
    <source>
        <dbReference type="EMBL" id="BAD22431.1"/>
    </source>
</evidence>
<sequence length="156" mass="16778">MPASSEERELASDPTMAGGSGSFFLPFLPGAKWARSRAGAAAAMPTAVVHPSMAAASFDGVGGGANVDGNNVPMPPLSDAATAGFADHANRTRELFFAKYVPYSSLGNVCVENERESKHALETYYWTMMHWIEDKHRQCRPVTPLSWTIVDGSMEP</sequence>
<dbReference type="EMBL" id="AP005563">
    <property type="protein sequence ID" value="BAD19893.1"/>
    <property type="molecule type" value="Genomic_DNA"/>
</dbReference>
<dbReference type="AlphaFoldDB" id="Q6K387"/>